<accession>A0A3P1WZC3</accession>
<dbReference type="EMBL" id="RQYT01000001">
    <property type="protein sequence ID" value="RRD51446.1"/>
    <property type="molecule type" value="Genomic_DNA"/>
</dbReference>
<organism evidence="2 3">
    <name type="scientific">Arachnia propionica</name>
    <dbReference type="NCBI Taxonomy" id="1750"/>
    <lineage>
        <taxon>Bacteria</taxon>
        <taxon>Bacillati</taxon>
        <taxon>Actinomycetota</taxon>
        <taxon>Actinomycetes</taxon>
        <taxon>Propionibacteriales</taxon>
        <taxon>Propionibacteriaceae</taxon>
        <taxon>Arachnia</taxon>
    </lineage>
</organism>
<evidence type="ECO:0000313" key="3">
    <source>
        <dbReference type="Proteomes" id="UP000280935"/>
    </source>
</evidence>
<dbReference type="AlphaFoldDB" id="A0A3P1WZC3"/>
<reference evidence="2 3" key="1">
    <citation type="submission" date="2018-11" db="EMBL/GenBank/DDBJ databases">
        <title>Genomes From Bacteria Associated with the Canine Oral Cavity: a Test Case for Automated Genome-Based Taxonomic Assignment.</title>
        <authorList>
            <person name="Coil D.A."/>
            <person name="Jospin G."/>
            <person name="Darling A.E."/>
            <person name="Wallis C."/>
            <person name="Davis I.J."/>
            <person name="Harris S."/>
            <person name="Eisen J.A."/>
            <person name="Holcombe L.J."/>
            <person name="O'Flynn C."/>
        </authorList>
    </citation>
    <scope>NUCLEOTIDE SEQUENCE [LARGE SCALE GENOMIC DNA]</scope>
    <source>
        <strain evidence="2 3">OH2822_COT-296</strain>
    </source>
</reference>
<feature type="transmembrane region" description="Helical" evidence="1">
    <location>
        <begin position="172"/>
        <end position="194"/>
    </location>
</feature>
<evidence type="ECO:0000256" key="1">
    <source>
        <dbReference type="SAM" id="Phobius"/>
    </source>
</evidence>
<feature type="transmembrane region" description="Helical" evidence="1">
    <location>
        <begin position="49"/>
        <end position="69"/>
    </location>
</feature>
<name>A0A3P1WZC3_9ACTN</name>
<sequence>MNVTMTPILSALGGRWGWRFWWPVLPWLVDVGMVLGFRRGAIEEPAGVLLVAALFGVAMLWLWGARFAVSLGHARRHVYPVGVLATFTSIAAWAGLTGVSGVLLGRDELRDAVPLFVFYGLPLTALFLMVCTSALGAGWRGVAVSVLLWAGLAAGFYAVVWPLLDEVTGNQFIGGSVGIVSFFSVGCWAGWLGFRHARA</sequence>
<comment type="caution">
    <text evidence="2">The sequence shown here is derived from an EMBL/GenBank/DDBJ whole genome shotgun (WGS) entry which is preliminary data.</text>
</comment>
<gene>
    <name evidence="2" type="ORF">EII35_00750</name>
</gene>
<feature type="transmembrane region" description="Helical" evidence="1">
    <location>
        <begin position="20"/>
        <end position="37"/>
    </location>
</feature>
<feature type="transmembrane region" description="Helical" evidence="1">
    <location>
        <begin position="116"/>
        <end position="136"/>
    </location>
</feature>
<keyword evidence="1" id="KW-0472">Membrane</keyword>
<evidence type="ECO:0000313" key="2">
    <source>
        <dbReference type="EMBL" id="RRD51446.1"/>
    </source>
</evidence>
<proteinExistence type="predicted"/>
<dbReference type="Proteomes" id="UP000280935">
    <property type="component" value="Unassembled WGS sequence"/>
</dbReference>
<keyword evidence="1" id="KW-1133">Transmembrane helix</keyword>
<dbReference type="OrthoDB" id="3723553at2"/>
<feature type="transmembrane region" description="Helical" evidence="1">
    <location>
        <begin position="142"/>
        <end position="160"/>
    </location>
</feature>
<keyword evidence="1" id="KW-0812">Transmembrane</keyword>
<protein>
    <submittedName>
        <fullName evidence="2">Uncharacterized protein</fullName>
    </submittedName>
</protein>
<feature type="transmembrane region" description="Helical" evidence="1">
    <location>
        <begin position="81"/>
        <end position="104"/>
    </location>
</feature>